<organism evidence="3 4">
    <name type="scientific">Streptosporangium subroseum</name>
    <dbReference type="NCBI Taxonomy" id="106412"/>
    <lineage>
        <taxon>Bacteria</taxon>
        <taxon>Bacillati</taxon>
        <taxon>Actinomycetota</taxon>
        <taxon>Actinomycetes</taxon>
        <taxon>Streptosporangiales</taxon>
        <taxon>Streptosporangiaceae</taxon>
        <taxon>Streptosporangium</taxon>
    </lineage>
</organism>
<feature type="compositionally biased region" description="Low complexity" evidence="1">
    <location>
        <begin position="150"/>
        <end position="180"/>
    </location>
</feature>
<feature type="compositionally biased region" description="Low complexity" evidence="1">
    <location>
        <begin position="620"/>
        <end position="629"/>
    </location>
</feature>
<feature type="compositionally biased region" description="Polar residues" evidence="1">
    <location>
        <begin position="572"/>
        <end position="592"/>
    </location>
</feature>
<keyword evidence="2" id="KW-0472">Membrane</keyword>
<accession>A0A239P005</accession>
<sequence length="825" mass="86681">MVAVASMGVLVGIERLLFGGLPFALRAVGYVGDLTSPVVTALLVGAVLLASHLGPVITRFNLMVYAAVGTLGLSALFGLVGLFGGVFSGATDLMQKIEFLLPSLPALGLTVVALLYLLPKATSARAPAGGIRAEAAFGRPQEQYGYAQGQAPAQGYAPPGQAPSQGQAPAQGYAPSAGQPSQGHAPPVMGQAHSPVPTPQGGHGHVQGQPPQQGFQPQDQAPQGGHAYAQEAPPAPAPHVPYSPPALPPAPSSANASETYGQPAEGYGQPQGGAYTPPANDGYSQAAYAQPSPEGQQYGAPSGAYAQPPAEGQPYGAQPGAYAQPPAESQQYGAQTGAYAQPPAEGQQYGTQPGTYAQPPAEGQPYGAQPGGYAQPPAESQQYGTQPGTYAQPPADGQQYGAQTGAYAQAPQQPAPQAPPALPAPPAEVYTPSPYVAADVQPPAPPKPYESPAAYDPLNYSAPLEQSSAPAYADSQLPGYGQHSETQPGYTQQPDSQRPGYGQQDSQNYAQQPNPQPSGYGQQDPQVPGYGQQDSQIPAYGQQDSQIPAYGQQDSQSYTQQPDSQRPGYGQPDSQPQGYGQQDSQNYAQQPDPQIPGYGQQPEAQAPPSYAPAESRPNLSFESQSQSSFPQPPENYGQPFPGYSSTEFGRPTDQNPQYPAPAPDPVDLRSQQIAQAYQQAESYQQQAQGTEPQLRVPDYPEHTAYPEHAAPASSGSYDDPFGHPQTPQTSQTPPAAQPYQQQTSHQWDSSAEATLRFDPNAYQADPLGAPGPASRSWDSQPIDPTAIYKPERSAQVTEEETPDRERVGPGQDQNMSWYGSDRREH</sequence>
<proteinExistence type="predicted"/>
<feature type="transmembrane region" description="Helical" evidence="2">
    <location>
        <begin position="63"/>
        <end position="87"/>
    </location>
</feature>
<feature type="compositionally biased region" description="Low complexity" evidence="1">
    <location>
        <begin position="312"/>
        <end position="341"/>
    </location>
</feature>
<dbReference type="EMBL" id="FZOD01000075">
    <property type="protein sequence ID" value="SNT59944.1"/>
    <property type="molecule type" value="Genomic_DNA"/>
</dbReference>
<keyword evidence="2" id="KW-1133">Transmembrane helix</keyword>
<gene>
    <name evidence="3" type="ORF">SAMN05216276_107523</name>
</gene>
<feature type="region of interest" description="Disordered" evidence="1">
    <location>
        <begin position="150"/>
        <end position="825"/>
    </location>
</feature>
<feature type="compositionally biased region" description="Low complexity" evidence="1">
    <location>
        <begin position="670"/>
        <end position="688"/>
    </location>
</feature>
<feature type="compositionally biased region" description="Low complexity" evidence="1">
    <location>
        <begin position="206"/>
        <end position="232"/>
    </location>
</feature>
<feature type="compositionally biased region" description="Low complexity" evidence="1">
    <location>
        <begin position="398"/>
        <end position="412"/>
    </location>
</feature>
<evidence type="ECO:0000256" key="1">
    <source>
        <dbReference type="SAM" id="MobiDB-lite"/>
    </source>
</evidence>
<feature type="compositionally biased region" description="Polar residues" evidence="1">
    <location>
        <begin position="483"/>
        <end position="496"/>
    </location>
</feature>
<feature type="compositionally biased region" description="Polar residues" evidence="1">
    <location>
        <begin position="532"/>
        <end position="564"/>
    </location>
</feature>
<feature type="compositionally biased region" description="Polar residues" evidence="1">
    <location>
        <begin position="378"/>
        <end position="389"/>
    </location>
</feature>
<reference evidence="3 4" key="1">
    <citation type="submission" date="2017-06" db="EMBL/GenBank/DDBJ databases">
        <authorList>
            <person name="Kim H.J."/>
            <person name="Triplett B.A."/>
        </authorList>
    </citation>
    <scope>NUCLEOTIDE SEQUENCE [LARGE SCALE GENOMIC DNA]</scope>
    <source>
        <strain evidence="3 4">CGMCC 4.2132</strain>
    </source>
</reference>
<feature type="compositionally biased region" description="Low complexity" evidence="1">
    <location>
        <begin position="724"/>
        <end position="744"/>
    </location>
</feature>
<evidence type="ECO:0000256" key="2">
    <source>
        <dbReference type="SAM" id="Phobius"/>
    </source>
</evidence>
<protein>
    <submittedName>
        <fullName evidence="3">Uncharacterized protein</fullName>
    </submittedName>
</protein>
<feature type="transmembrane region" description="Helical" evidence="2">
    <location>
        <begin position="99"/>
        <end position="118"/>
    </location>
</feature>
<keyword evidence="2" id="KW-0812">Transmembrane</keyword>
<feature type="compositionally biased region" description="Pro residues" evidence="1">
    <location>
        <begin position="413"/>
        <end position="426"/>
    </location>
</feature>
<dbReference type="Proteomes" id="UP000198282">
    <property type="component" value="Unassembled WGS sequence"/>
</dbReference>
<feature type="transmembrane region" description="Helical" evidence="2">
    <location>
        <begin position="37"/>
        <end position="57"/>
    </location>
</feature>
<feature type="compositionally biased region" description="Pro residues" evidence="1">
    <location>
        <begin position="233"/>
        <end position="251"/>
    </location>
</feature>
<keyword evidence="4" id="KW-1185">Reference proteome</keyword>
<feature type="compositionally biased region" description="Polar residues" evidence="1">
    <location>
        <begin position="643"/>
        <end position="657"/>
    </location>
</feature>
<dbReference type="AlphaFoldDB" id="A0A239P005"/>
<evidence type="ECO:0000313" key="3">
    <source>
        <dbReference type="EMBL" id="SNT59944.1"/>
    </source>
</evidence>
<evidence type="ECO:0000313" key="4">
    <source>
        <dbReference type="Proteomes" id="UP000198282"/>
    </source>
</evidence>
<feature type="compositionally biased region" description="Polar residues" evidence="1">
    <location>
        <begin position="503"/>
        <end position="525"/>
    </location>
</feature>
<name>A0A239P005_9ACTN</name>